<reference evidence="2" key="1">
    <citation type="submission" date="2018-05" db="EMBL/GenBank/DDBJ databases">
        <authorList>
            <person name="Lanie J.A."/>
            <person name="Ng W.-L."/>
            <person name="Kazmierczak K.M."/>
            <person name="Andrzejewski T.M."/>
            <person name="Davidsen T.M."/>
            <person name="Wayne K.J."/>
            <person name="Tettelin H."/>
            <person name="Glass J.I."/>
            <person name="Rusch D."/>
            <person name="Podicherti R."/>
            <person name="Tsui H.-C.T."/>
            <person name="Winkler M.E."/>
        </authorList>
    </citation>
    <scope>NUCLEOTIDE SEQUENCE</scope>
</reference>
<gene>
    <name evidence="2" type="ORF">METZ01_LOCUS378707</name>
</gene>
<evidence type="ECO:0000256" key="1">
    <source>
        <dbReference type="SAM" id="MobiDB-lite"/>
    </source>
</evidence>
<evidence type="ECO:0000313" key="2">
    <source>
        <dbReference type="EMBL" id="SVD25853.1"/>
    </source>
</evidence>
<feature type="region of interest" description="Disordered" evidence="1">
    <location>
        <begin position="58"/>
        <end position="78"/>
    </location>
</feature>
<protein>
    <submittedName>
        <fullName evidence="2">Uncharacterized protein</fullName>
    </submittedName>
</protein>
<accession>A0A382TV18</accession>
<proteinExistence type="predicted"/>
<feature type="compositionally biased region" description="Polar residues" evidence="1">
    <location>
        <begin position="66"/>
        <end position="78"/>
    </location>
</feature>
<sequence length="78" mass="8341">VWENIALVAVQVTAPVFSTLTTEISTASFAFVEIIFNASVINAVNGVAVFTLYENEASKPFPTPIANGSENSATNYDR</sequence>
<organism evidence="2">
    <name type="scientific">marine metagenome</name>
    <dbReference type="NCBI Taxonomy" id="408172"/>
    <lineage>
        <taxon>unclassified sequences</taxon>
        <taxon>metagenomes</taxon>
        <taxon>ecological metagenomes</taxon>
    </lineage>
</organism>
<name>A0A382TV18_9ZZZZ</name>
<dbReference type="AlphaFoldDB" id="A0A382TV18"/>
<feature type="non-terminal residue" evidence="2">
    <location>
        <position position="1"/>
    </location>
</feature>
<dbReference type="EMBL" id="UINC01139354">
    <property type="protein sequence ID" value="SVD25853.1"/>
    <property type="molecule type" value="Genomic_DNA"/>
</dbReference>